<protein>
    <submittedName>
        <fullName evidence="1">Uncharacterized protein</fullName>
    </submittedName>
</protein>
<dbReference type="AlphaFoldDB" id="A0AAN8F8N6"/>
<comment type="caution">
    <text evidence="1">The sequence shown here is derived from an EMBL/GenBank/DDBJ whole genome shotgun (WGS) entry which is preliminary data.</text>
</comment>
<evidence type="ECO:0000313" key="1">
    <source>
        <dbReference type="EMBL" id="KAK5967093.1"/>
    </source>
</evidence>
<name>A0AAN8F8N6_TRICO</name>
<keyword evidence="2" id="KW-1185">Reference proteome</keyword>
<feature type="non-terminal residue" evidence="1">
    <location>
        <position position="1"/>
    </location>
</feature>
<dbReference type="Proteomes" id="UP001331761">
    <property type="component" value="Unassembled WGS sequence"/>
</dbReference>
<evidence type="ECO:0000313" key="2">
    <source>
        <dbReference type="Proteomes" id="UP001331761"/>
    </source>
</evidence>
<sequence>TNRDDRIHYSTFDLECIDLFLSVKTRYLLEGLQDIGYVLNFYALSPTLLVLVDYSELITNVKQTAILVSSLQINS</sequence>
<proteinExistence type="predicted"/>
<reference evidence="1 2" key="1">
    <citation type="submission" date="2019-10" db="EMBL/GenBank/DDBJ databases">
        <title>Assembly and Annotation for the nematode Trichostrongylus colubriformis.</title>
        <authorList>
            <person name="Martin J."/>
        </authorList>
    </citation>
    <scope>NUCLEOTIDE SEQUENCE [LARGE SCALE GENOMIC DNA]</scope>
    <source>
        <strain evidence="1">G859</strain>
        <tissue evidence="1">Whole worm</tissue>
    </source>
</reference>
<gene>
    <name evidence="1" type="ORF">GCK32_022184</name>
</gene>
<organism evidence="1 2">
    <name type="scientific">Trichostrongylus colubriformis</name>
    <name type="common">Black scour worm</name>
    <dbReference type="NCBI Taxonomy" id="6319"/>
    <lineage>
        <taxon>Eukaryota</taxon>
        <taxon>Metazoa</taxon>
        <taxon>Ecdysozoa</taxon>
        <taxon>Nematoda</taxon>
        <taxon>Chromadorea</taxon>
        <taxon>Rhabditida</taxon>
        <taxon>Rhabditina</taxon>
        <taxon>Rhabditomorpha</taxon>
        <taxon>Strongyloidea</taxon>
        <taxon>Trichostrongylidae</taxon>
        <taxon>Trichostrongylus</taxon>
    </lineage>
</organism>
<dbReference type="EMBL" id="WIXE01022816">
    <property type="protein sequence ID" value="KAK5967093.1"/>
    <property type="molecule type" value="Genomic_DNA"/>
</dbReference>
<accession>A0AAN8F8N6</accession>